<organism evidence="3 4">
    <name type="scientific">Phaedon cochleariae</name>
    <name type="common">Mustard beetle</name>
    <dbReference type="NCBI Taxonomy" id="80249"/>
    <lineage>
        <taxon>Eukaryota</taxon>
        <taxon>Metazoa</taxon>
        <taxon>Ecdysozoa</taxon>
        <taxon>Arthropoda</taxon>
        <taxon>Hexapoda</taxon>
        <taxon>Insecta</taxon>
        <taxon>Pterygota</taxon>
        <taxon>Neoptera</taxon>
        <taxon>Endopterygota</taxon>
        <taxon>Coleoptera</taxon>
        <taxon>Polyphaga</taxon>
        <taxon>Cucujiformia</taxon>
        <taxon>Chrysomeloidea</taxon>
        <taxon>Chrysomelidae</taxon>
        <taxon>Chrysomelinae</taxon>
        <taxon>Chrysomelini</taxon>
        <taxon>Phaedon</taxon>
    </lineage>
</organism>
<dbReference type="GO" id="GO:0005634">
    <property type="term" value="C:nucleus"/>
    <property type="evidence" value="ECO:0007669"/>
    <property type="project" value="UniProtKB-ARBA"/>
</dbReference>
<evidence type="ECO:0000313" key="3">
    <source>
        <dbReference type="EMBL" id="CAH1154213.1"/>
    </source>
</evidence>
<dbReference type="Pfam" id="PF00505">
    <property type="entry name" value="HMG_box"/>
    <property type="match status" value="1"/>
</dbReference>
<evidence type="ECO:0000259" key="2">
    <source>
        <dbReference type="Pfam" id="PF00505"/>
    </source>
</evidence>
<accession>A0A9P0DGE7</accession>
<dbReference type="InterPro" id="IPR009071">
    <property type="entry name" value="HMG_box_dom"/>
</dbReference>
<proteinExistence type="predicted"/>
<dbReference type="Proteomes" id="UP001153737">
    <property type="component" value="Chromosome 15"/>
</dbReference>
<dbReference type="EMBL" id="OU896721">
    <property type="protein sequence ID" value="CAH1154213.1"/>
    <property type="molecule type" value="Genomic_DNA"/>
</dbReference>
<dbReference type="AlphaFoldDB" id="A0A9P0DGE7"/>
<dbReference type="InterPro" id="IPR036910">
    <property type="entry name" value="HMG_box_dom_sf"/>
</dbReference>
<keyword evidence="4" id="KW-1185">Reference proteome</keyword>
<dbReference type="OrthoDB" id="7675944at2759"/>
<dbReference type="SUPFAM" id="SSF47095">
    <property type="entry name" value="HMG-box"/>
    <property type="match status" value="1"/>
</dbReference>
<reference evidence="3" key="1">
    <citation type="submission" date="2022-01" db="EMBL/GenBank/DDBJ databases">
        <authorList>
            <person name="King R."/>
        </authorList>
    </citation>
    <scope>NUCLEOTIDE SEQUENCE</scope>
</reference>
<evidence type="ECO:0000256" key="1">
    <source>
        <dbReference type="SAM" id="MobiDB-lite"/>
    </source>
</evidence>
<sequence length="113" mass="13432">MVKKQIILGKAEKLLHEVNKKKKFKTGKTTVSPFVNFLQKIKKTCQGMTPSQITSRGAEMWRKMDTKQKTLYTDLARQTRRRRRVKSRTRRKRTKRTSKTSRSKSRRKTIPHT</sequence>
<feature type="domain" description="HMG box" evidence="2">
    <location>
        <begin position="38"/>
        <end position="82"/>
    </location>
</feature>
<feature type="region of interest" description="Disordered" evidence="1">
    <location>
        <begin position="61"/>
        <end position="113"/>
    </location>
</feature>
<evidence type="ECO:0000313" key="4">
    <source>
        <dbReference type="Proteomes" id="UP001153737"/>
    </source>
</evidence>
<dbReference type="Gene3D" id="1.10.30.10">
    <property type="entry name" value="High mobility group box domain"/>
    <property type="match status" value="1"/>
</dbReference>
<gene>
    <name evidence="3" type="ORF">PHAECO_LOCUS4711</name>
</gene>
<feature type="compositionally biased region" description="Basic residues" evidence="1">
    <location>
        <begin position="78"/>
        <end position="113"/>
    </location>
</feature>
<name>A0A9P0DGE7_PHACE</name>
<reference evidence="3" key="2">
    <citation type="submission" date="2022-10" db="EMBL/GenBank/DDBJ databases">
        <authorList>
            <consortium name="ENA_rothamsted_submissions"/>
            <consortium name="culmorum"/>
            <person name="King R."/>
        </authorList>
    </citation>
    <scope>NUCLEOTIDE SEQUENCE</scope>
</reference>
<protein>
    <recommendedName>
        <fullName evidence="2">HMG box domain-containing protein</fullName>
    </recommendedName>
</protein>